<organism evidence="1">
    <name type="scientific">Arundo donax</name>
    <name type="common">Giant reed</name>
    <name type="synonym">Donax arundinaceus</name>
    <dbReference type="NCBI Taxonomy" id="35708"/>
    <lineage>
        <taxon>Eukaryota</taxon>
        <taxon>Viridiplantae</taxon>
        <taxon>Streptophyta</taxon>
        <taxon>Embryophyta</taxon>
        <taxon>Tracheophyta</taxon>
        <taxon>Spermatophyta</taxon>
        <taxon>Magnoliopsida</taxon>
        <taxon>Liliopsida</taxon>
        <taxon>Poales</taxon>
        <taxon>Poaceae</taxon>
        <taxon>PACMAD clade</taxon>
        <taxon>Arundinoideae</taxon>
        <taxon>Arundineae</taxon>
        <taxon>Arundo</taxon>
    </lineage>
</organism>
<accession>A0A0A8ZF02</accession>
<proteinExistence type="predicted"/>
<sequence length="12" mass="1460">MTCMENFLFLPN</sequence>
<reference evidence="1" key="2">
    <citation type="journal article" date="2015" name="Data Brief">
        <title>Shoot transcriptome of the giant reed, Arundo donax.</title>
        <authorList>
            <person name="Barrero R.A."/>
            <person name="Guerrero F.D."/>
            <person name="Moolhuijzen P."/>
            <person name="Goolsby J.A."/>
            <person name="Tidwell J."/>
            <person name="Bellgard S.E."/>
            <person name="Bellgard M.I."/>
        </authorList>
    </citation>
    <scope>NUCLEOTIDE SEQUENCE</scope>
    <source>
        <tissue evidence="1">Shoot tissue taken approximately 20 cm above the soil surface</tissue>
    </source>
</reference>
<dbReference type="EMBL" id="GBRH01260509">
    <property type="protein sequence ID" value="JAD37386.1"/>
    <property type="molecule type" value="Transcribed_RNA"/>
</dbReference>
<protein>
    <submittedName>
        <fullName evidence="1">Uncharacterized protein</fullName>
    </submittedName>
</protein>
<evidence type="ECO:0000313" key="1">
    <source>
        <dbReference type="EMBL" id="JAD37386.1"/>
    </source>
</evidence>
<name>A0A0A8ZF02_ARUDO</name>
<reference evidence="1" key="1">
    <citation type="submission" date="2014-09" db="EMBL/GenBank/DDBJ databases">
        <authorList>
            <person name="Magalhaes I.L.F."/>
            <person name="Oliveira U."/>
            <person name="Santos F.R."/>
            <person name="Vidigal T.H.D.A."/>
            <person name="Brescovit A.D."/>
            <person name="Santos A.J."/>
        </authorList>
    </citation>
    <scope>NUCLEOTIDE SEQUENCE</scope>
    <source>
        <tissue evidence="1">Shoot tissue taken approximately 20 cm above the soil surface</tissue>
    </source>
</reference>